<dbReference type="PANTHER" id="PTHR32196">
    <property type="entry name" value="ABC TRANSPORTER PERMEASE PROTEIN YPHD-RELATED-RELATED"/>
    <property type="match status" value="1"/>
</dbReference>
<evidence type="ECO:0000256" key="7">
    <source>
        <dbReference type="ARBA" id="ARBA00022989"/>
    </source>
</evidence>
<comment type="subcellular location">
    <subcellularLocation>
        <location evidence="1">Cell membrane</location>
        <topology evidence="1">Multi-pass membrane protein</topology>
    </subcellularLocation>
</comment>
<dbReference type="RefSeq" id="WP_141881808.1">
    <property type="nucleotide sequence ID" value="NZ_VFOM01000006.1"/>
</dbReference>
<keyword evidence="5 12" id="KW-0762">Sugar transport</keyword>
<accession>A0A542XX18</accession>
<feature type="transmembrane region" description="Helical" evidence="11">
    <location>
        <begin position="383"/>
        <end position="400"/>
    </location>
</feature>
<proteinExistence type="predicted"/>
<feature type="transmembrane region" description="Helical" evidence="11">
    <location>
        <begin position="35"/>
        <end position="55"/>
    </location>
</feature>
<evidence type="ECO:0000256" key="6">
    <source>
        <dbReference type="ARBA" id="ARBA00022692"/>
    </source>
</evidence>
<evidence type="ECO:0000256" key="2">
    <source>
        <dbReference type="ARBA" id="ARBA00022448"/>
    </source>
</evidence>
<feature type="transmembrane region" description="Helical" evidence="11">
    <location>
        <begin position="358"/>
        <end position="377"/>
    </location>
</feature>
<keyword evidence="4" id="KW-0997">Cell inner membrane</keyword>
<dbReference type="PANTHER" id="PTHR32196:SF32">
    <property type="entry name" value="XYLOSE TRANSPORT SYSTEM PERMEASE PROTEIN XYLH"/>
    <property type="match status" value="1"/>
</dbReference>
<dbReference type="EMBL" id="VFOM01000006">
    <property type="protein sequence ID" value="TQL40378.1"/>
    <property type="molecule type" value="Genomic_DNA"/>
</dbReference>
<dbReference type="GO" id="GO:0005886">
    <property type="term" value="C:plasma membrane"/>
    <property type="evidence" value="ECO:0007669"/>
    <property type="project" value="UniProtKB-SubCell"/>
</dbReference>
<evidence type="ECO:0000256" key="5">
    <source>
        <dbReference type="ARBA" id="ARBA00022597"/>
    </source>
</evidence>
<protein>
    <recommendedName>
        <fullName evidence="10">Xylose transport system permease protein XylH</fullName>
    </recommendedName>
</protein>
<feature type="transmembrane region" description="Helical" evidence="11">
    <location>
        <begin position="185"/>
        <end position="206"/>
    </location>
</feature>
<dbReference type="Proteomes" id="UP000317998">
    <property type="component" value="Unassembled WGS sequence"/>
</dbReference>
<keyword evidence="13" id="KW-1185">Reference proteome</keyword>
<dbReference type="CDD" id="cd06579">
    <property type="entry name" value="TM_PBP1_transp_AraH_like"/>
    <property type="match status" value="1"/>
</dbReference>
<evidence type="ECO:0000256" key="8">
    <source>
        <dbReference type="ARBA" id="ARBA00023136"/>
    </source>
</evidence>
<dbReference type="OrthoDB" id="3468954at2"/>
<evidence type="ECO:0000256" key="10">
    <source>
        <dbReference type="ARBA" id="ARBA00035686"/>
    </source>
</evidence>
<dbReference type="Pfam" id="PF02653">
    <property type="entry name" value="BPD_transp_2"/>
    <property type="match status" value="1"/>
</dbReference>
<evidence type="ECO:0000256" key="3">
    <source>
        <dbReference type="ARBA" id="ARBA00022475"/>
    </source>
</evidence>
<evidence type="ECO:0000256" key="4">
    <source>
        <dbReference type="ARBA" id="ARBA00022519"/>
    </source>
</evidence>
<sequence length="410" mass="42417">MSTTSTPATPAEAQGNRSIGDAWAAFRARTRGGDLGALPVIVGLAIIWTVFQVLNPTFLSAPNLVNLALQCAAIGTIALGVVLVLLLGQIDLSIGSIAGLAAAILAVGFTQLSWPLPVAILAGLAVGALLGGLYAFLFTRFGVPTFVITLAGLLGVLGIQLWVLGKLGSINLPFDSWIVQFAQQMFLPAWLSYVLVGVAGASYIGSRMLSARRREAAGLSSTSATEIIIRGVLLVAALGFAAWYLHTSRGIGLMFLLFVVLVIVMDYVLRRTRFGRSIYAVGGNVEAARRAGIRVNRVYISVFITATTLAALGGLLAAGRLAAANQSSGGGDTNLTAIAAAVIGGTSLFGGRGSAWSALVGIVVIQSIASGLTLLSLDSSVRYMITGAVLLLAVIIDSLSRRSRALHGRA</sequence>
<evidence type="ECO:0000256" key="1">
    <source>
        <dbReference type="ARBA" id="ARBA00004651"/>
    </source>
</evidence>
<keyword evidence="6 11" id="KW-0812">Transmembrane</keyword>
<keyword evidence="7 11" id="KW-1133">Transmembrane helix</keyword>
<feature type="transmembrane region" description="Helical" evidence="11">
    <location>
        <begin position="298"/>
        <end position="323"/>
    </location>
</feature>
<evidence type="ECO:0000313" key="12">
    <source>
        <dbReference type="EMBL" id="TQL40378.1"/>
    </source>
</evidence>
<evidence type="ECO:0000256" key="9">
    <source>
        <dbReference type="ARBA" id="ARBA00035611"/>
    </source>
</evidence>
<feature type="transmembrane region" description="Helical" evidence="11">
    <location>
        <begin position="94"/>
        <end position="112"/>
    </location>
</feature>
<keyword evidence="8 11" id="KW-0472">Membrane</keyword>
<dbReference type="GO" id="GO:0022857">
    <property type="term" value="F:transmembrane transporter activity"/>
    <property type="evidence" value="ECO:0007669"/>
    <property type="project" value="InterPro"/>
</dbReference>
<dbReference type="AlphaFoldDB" id="A0A542XX18"/>
<keyword evidence="3" id="KW-1003">Cell membrane</keyword>
<comment type="caution">
    <text evidence="12">The sequence shown here is derived from an EMBL/GenBank/DDBJ whole genome shotgun (WGS) entry which is preliminary data.</text>
</comment>
<reference evidence="12 13" key="1">
    <citation type="submission" date="2019-06" db="EMBL/GenBank/DDBJ databases">
        <title>Sequencing the genomes of 1000 actinobacteria strains.</title>
        <authorList>
            <person name="Klenk H.-P."/>
        </authorList>
    </citation>
    <scope>NUCLEOTIDE SEQUENCE [LARGE SCALE GENOMIC DNA]</scope>
    <source>
        <strain evidence="12 13">DSM 26477</strain>
    </source>
</reference>
<gene>
    <name evidence="12" type="ORF">FB562_2712</name>
</gene>
<organism evidence="12 13">
    <name type="scientific">Homoserinimonas aerilata</name>
    <dbReference type="NCBI Taxonomy" id="1162970"/>
    <lineage>
        <taxon>Bacteria</taxon>
        <taxon>Bacillati</taxon>
        <taxon>Actinomycetota</taxon>
        <taxon>Actinomycetes</taxon>
        <taxon>Micrococcales</taxon>
        <taxon>Microbacteriaceae</taxon>
        <taxon>Homoserinimonas</taxon>
    </lineage>
</organism>
<keyword evidence="2" id="KW-0813">Transport</keyword>
<evidence type="ECO:0000313" key="13">
    <source>
        <dbReference type="Proteomes" id="UP000317998"/>
    </source>
</evidence>
<feature type="transmembrane region" description="Helical" evidence="11">
    <location>
        <begin position="227"/>
        <end position="245"/>
    </location>
</feature>
<feature type="transmembrane region" description="Helical" evidence="11">
    <location>
        <begin position="118"/>
        <end position="138"/>
    </location>
</feature>
<feature type="transmembrane region" description="Helical" evidence="11">
    <location>
        <begin position="335"/>
        <end position="351"/>
    </location>
</feature>
<comment type="function">
    <text evidence="9">Part of the binding-protein-dependent transport system for D-xylose. Probably responsible for the translocation of the substrate across the membrane.</text>
</comment>
<feature type="transmembrane region" description="Helical" evidence="11">
    <location>
        <begin position="251"/>
        <end position="269"/>
    </location>
</feature>
<name>A0A542XX18_9MICO</name>
<feature type="transmembrane region" description="Helical" evidence="11">
    <location>
        <begin position="67"/>
        <end position="87"/>
    </location>
</feature>
<evidence type="ECO:0000256" key="11">
    <source>
        <dbReference type="SAM" id="Phobius"/>
    </source>
</evidence>
<dbReference type="InterPro" id="IPR001851">
    <property type="entry name" value="ABC_transp_permease"/>
</dbReference>
<feature type="transmembrane region" description="Helical" evidence="11">
    <location>
        <begin position="145"/>
        <end position="165"/>
    </location>
</feature>